<dbReference type="InterPro" id="IPR011022">
    <property type="entry name" value="Arrestin_C-like"/>
</dbReference>
<accession>A0A653CMS4</accession>
<dbReference type="GO" id="GO:0007165">
    <property type="term" value="P:signal transduction"/>
    <property type="evidence" value="ECO:0007669"/>
    <property type="project" value="InterPro"/>
</dbReference>
<dbReference type="GO" id="GO:0005737">
    <property type="term" value="C:cytoplasm"/>
    <property type="evidence" value="ECO:0007669"/>
    <property type="project" value="TreeGrafter"/>
</dbReference>
<dbReference type="Gene3D" id="2.60.40.640">
    <property type="match status" value="1"/>
</dbReference>
<dbReference type="EMBL" id="CAACVG010008302">
    <property type="protein sequence ID" value="VEN49199.1"/>
    <property type="molecule type" value="Genomic_DNA"/>
</dbReference>
<feature type="region of interest" description="Disordered" evidence="2">
    <location>
        <begin position="139"/>
        <end position="171"/>
    </location>
</feature>
<reference evidence="4 5" key="1">
    <citation type="submission" date="2019-01" db="EMBL/GenBank/DDBJ databases">
        <authorList>
            <person name="Sayadi A."/>
        </authorList>
    </citation>
    <scope>NUCLEOTIDE SEQUENCE [LARGE SCALE GENOMIC DNA]</scope>
</reference>
<keyword evidence="5" id="KW-1185">Reference proteome</keyword>
<gene>
    <name evidence="4" type="ORF">CALMAC_LOCUS10396</name>
</gene>
<dbReference type="InterPro" id="IPR014752">
    <property type="entry name" value="Arrestin-like_C"/>
</dbReference>
<proteinExistence type="inferred from homology"/>
<evidence type="ECO:0000259" key="3">
    <source>
        <dbReference type="SMART" id="SM01017"/>
    </source>
</evidence>
<evidence type="ECO:0000313" key="4">
    <source>
        <dbReference type="EMBL" id="VEN49199.1"/>
    </source>
</evidence>
<dbReference type="PANTHER" id="PTHR11792:SF18">
    <property type="entry name" value="FI20035P1"/>
    <property type="match status" value="1"/>
</dbReference>
<evidence type="ECO:0000256" key="2">
    <source>
        <dbReference type="SAM" id="MobiDB-lite"/>
    </source>
</evidence>
<protein>
    <recommendedName>
        <fullName evidence="3">Arrestin C-terminal-like domain-containing protein</fullName>
    </recommendedName>
</protein>
<dbReference type="OrthoDB" id="6500995at2759"/>
<evidence type="ECO:0000313" key="5">
    <source>
        <dbReference type="Proteomes" id="UP000410492"/>
    </source>
</evidence>
<dbReference type="Proteomes" id="UP000410492">
    <property type="component" value="Unassembled WGS sequence"/>
</dbReference>
<dbReference type="PANTHER" id="PTHR11792">
    <property type="entry name" value="ARRESTIN"/>
    <property type="match status" value="1"/>
</dbReference>
<dbReference type="GO" id="GO:0002031">
    <property type="term" value="P:G protein-coupled receptor internalization"/>
    <property type="evidence" value="ECO:0007669"/>
    <property type="project" value="TreeGrafter"/>
</dbReference>
<dbReference type="SUPFAM" id="SSF81296">
    <property type="entry name" value="E set domains"/>
    <property type="match status" value="1"/>
</dbReference>
<dbReference type="Pfam" id="PF02752">
    <property type="entry name" value="Arrestin_C"/>
    <property type="match status" value="1"/>
</dbReference>
<name>A0A653CMS4_CALMS</name>
<dbReference type="GO" id="GO:0001664">
    <property type="term" value="F:G protein-coupled receptor binding"/>
    <property type="evidence" value="ECO:0007669"/>
    <property type="project" value="TreeGrafter"/>
</dbReference>
<comment type="similarity">
    <text evidence="1">Belongs to the arrestin family.</text>
</comment>
<feature type="region of interest" description="Disordered" evidence="2">
    <location>
        <begin position="392"/>
        <end position="419"/>
    </location>
</feature>
<dbReference type="SMART" id="SM01017">
    <property type="entry name" value="Arrestin_C"/>
    <property type="match status" value="1"/>
</dbReference>
<sequence>MGIRVVQRAFAPPSPDLYVPGGTGKTCREKAKLNRKTLLFGCKSVPVQIKNPSMENDQVISRSAETVANTEASINDKNWLHVQKAGVFADPTIFQNTTSLTVPSPTFPQVRRKSILKVGESDAERCSSPGRVSFEGGNVVNGSTQEAGHHQHDHQEHDTCGDKRTDKADEEDRHIAEQYRSLCGSQRPSLAAFLAEVPAPKAVAEKFYMLSDGKVTLTASLDKAIYSHGEDIKVTVNIRNDSSKTVKRIKVFVVQHVDVCMFSNGKFKNVVAMMTPKDDCPVHAGTNFEKTYTMMPMKSSTKNWIALEESYNRSGTSLASTVVSVTNPDDRNVFAIYVSYYVKVKITVSLMGGELSLKLPFTLMHTCAEHELAEAVASAALRGTIPEVGGAKMAAEAEPETRGGDAAVEGGIKPEKDGT</sequence>
<feature type="domain" description="Arrestin C-terminal-like" evidence="3">
    <location>
        <begin position="211"/>
        <end position="368"/>
    </location>
</feature>
<dbReference type="AlphaFoldDB" id="A0A653CMS4"/>
<organism evidence="4 5">
    <name type="scientific">Callosobruchus maculatus</name>
    <name type="common">Southern cowpea weevil</name>
    <name type="synonym">Pulse bruchid</name>
    <dbReference type="NCBI Taxonomy" id="64391"/>
    <lineage>
        <taxon>Eukaryota</taxon>
        <taxon>Metazoa</taxon>
        <taxon>Ecdysozoa</taxon>
        <taxon>Arthropoda</taxon>
        <taxon>Hexapoda</taxon>
        <taxon>Insecta</taxon>
        <taxon>Pterygota</taxon>
        <taxon>Neoptera</taxon>
        <taxon>Endopterygota</taxon>
        <taxon>Coleoptera</taxon>
        <taxon>Polyphaga</taxon>
        <taxon>Cucujiformia</taxon>
        <taxon>Chrysomeloidea</taxon>
        <taxon>Chrysomelidae</taxon>
        <taxon>Bruchinae</taxon>
        <taxon>Bruchini</taxon>
        <taxon>Callosobruchus</taxon>
    </lineage>
</organism>
<evidence type="ECO:0000256" key="1">
    <source>
        <dbReference type="ARBA" id="ARBA00005298"/>
    </source>
</evidence>
<dbReference type="InterPro" id="IPR000698">
    <property type="entry name" value="Arrestin"/>
</dbReference>
<feature type="compositionally biased region" description="Basic and acidic residues" evidence="2">
    <location>
        <begin position="147"/>
        <end position="171"/>
    </location>
</feature>
<dbReference type="InterPro" id="IPR014756">
    <property type="entry name" value="Ig_E-set"/>
</dbReference>